<evidence type="ECO:0000256" key="6">
    <source>
        <dbReference type="ARBA" id="ARBA00022702"/>
    </source>
</evidence>
<dbReference type="InterPro" id="IPR009079">
    <property type="entry name" value="4_helix_cytokine-like_core"/>
</dbReference>
<dbReference type="GO" id="GO:0043249">
    <property type="term" value="P:erythrocyte maturation"/>
    <property type="evidence" value="ECO:0007669"/>
    <property type="project" value="UniProtKB-KW"/>
</dbReference>
<evidence type="ECO:0000256" key="3">
    <source>
        <dbReference type="ARBA" id="ARBA00005782"/>
    </source>
</evidence>
<keyword evidence="13" id="KW-1185">Reference proteome</keyword>
<dbReference type="GO" id="GO:0005179">
    <property type="term" value="F:hormone activity"/>
    <property type="evidence" value="ECO:0007669"/>
    <property type="project" value="UniProtKB-KW"/>
</dbReference>
<dbReference type="PROSITE" id="PS00817">
    <property type="entry name" value="EPO_TPO"/>
    <property type="match status" value="1"/>
</dbReference>
<keyword evidence="9" id="KW-1015">Disulfide bond</keyword>
<feature type="signal peptide" evidence="11">
    <location>
        <begin position="1"/>
        <end position="23"/>
    </location>
</feature>
<dbReference type="GO" id="GO:0005615">
    <property type="term" value="C:extracellular space"/>
    <property type="evidence" value="ECO:0007669"/>
    <property type="project" value="TreeGrafter"/>
</dbReference>
<dbReference type="GeneTree" id="ENSGT00390000017226"/>
<evidence type="ECO:0000256" key="9">
    <source>
        <dbReference type="ARBA" id="ARBA00023157"/>
    </source>
</evidence>
<reference evidence="13" key="2">
    <citation type="journal article" date="2014" name="Nat. Commun.">
        <title>The cavefish genome reveals candidate genes for eye loss.</title>
        <authorList>
            <person name="McGaugh S.E."/>
            <person name="Gross J.B."/>
            <person name="Aken B."/>
            <person name="Blin M."/>
            <person name="Borowsky R."/>
            <person name="Chalopin D."/>
            <person name="Hinaux H."/>
            <person name="Jeffery W.R."/>
            <person name="Keene A."/>
            <person name="Ma L."/>
            <person name="Minx P."/>
            <person name="Murphy D."/>
            <person name="O'Quin K.E."/>
            <person name="Retaux S."/>
            <person name="Rohner N."/>
            <person name="Searle S.M."/>
            <person name="Stahl B.A."/>
            <person name="Tabin C."/>
            <person name="Volff J.N."/>
            <person name="Yoshizawa M."/>
            <person name="Warren W.C."/>
        </authorList>
    </citation>
    <scope>NUCLEOTIDE SEQUENCE [LARGE SCALE GENOMIC DNA]</scope>
    <source>
        <strain evidence="13">female</strain>
    </source>
</reference>
<reference evidence="12" key="3">
    <citation type="submission" date="2025-08" db="UniProtKB">
        <authorList>
            <consortium name="Ensembl"/>
        </authorList>
    </citation>
    <scope>IDENTIFICATION</scope>
</reference>
<organism evidence="12 13">
    <name type="scientific">Astyanax mexicanus</name>
    <name type="common">Blind cave fish</name>
    <name type="synonym">Astyanax fasciatus mexicanus</name>
    <dbReference type="NCBI Taxonomy" id="7994"/>
    <lineage>
        <taxon>Eukaryota</taxon>
        <taxon>Metazoa</taxon>
        <taxon>Chordata</taxon>
        <taxon>Craniata</taxon>
        <taxon>Vertebrata</taxon>
        <taxon>Euteleostomi</taxon>
        <taxon>Actinopterygii</taxon>
        <taxon>Neopterygii</taxon>
        <taxon>Teleostei</taxon>
        <taxon>Ostariophysi</taxon>
        <taxon>Characiformes</taxon>
        <taxon>Characoidei</taxon>
        <taxon>Acestrorhamphidae</taxon>
        <taxon>Acestrorhamphinae</taxon>
        <taxon>Astyanax</taxon>
    </lineage>
</organism>
<dbReference type="PANTHER" id="PTHR10370">
    <property type="entry name" value="ERYTHROPOIETIN"/>
    <property type="match status" value="1"/>
</dbReference>
<feature type="chain" id="PRO_5017367382" description="Erythropoietin" evidence="11">
    <location>
        <begin position="24"/>
        <end position="179"/>
    </location>
</feature>
<evidence type="ECO:0000256" key="7">
    <source>
        <dbReference type="ARBA" id="ARBA00022729"/>
    </source>
</evidence>
<evidence type="ECO:0000313" key="12">
    <source>
        <dbReference type="Ensembl" id="ENSAMXP00000054739.1"/>
    </source>
</evidence>
<evidence type="ECO:0000313" key="13">
    <source>
        <dbReference type="Proteomes" id="UP000018467"/>
    </source>
</evidence>
<evidence type="ECO:0000256" key="4">
    <source>
        <dbReference type="ARBA" id="ARBA00015421"/>
    </source>
</evidence>
<dbReference type="InterPro" id="IPR001323">
    <property type="entry name" value="EPO_TPO"/>
</dbReference>
<evidence type="ECO:0000256" key="1">
    <source>
        <dbReference type="ARBA" id="ARBA00002679"/>
    </source>
</evidence>
<dbReference type="InParanoid" id="A0A3B1KLH7"/>
<name>A0A3B1KLH7_ASTMX</name>
<dbReference type="GO" id="GO:0048823">
    <property type="term" value="P:nucleate erythrocyte development"/>
    <property type="evidence" value="ECO:0007669"/>
    <property type="project" value="TreeGrafter"/>
</dbReference>
<dbReference type="Gene3D" id="1.20.1250.10">
    <property type="match status" value="1"/>
</dbReference>
<dbReference type="GO" id="GO:0005125">
    <property type="term" value="F:cytokine activity"/>
    <property type="evidence" value="ECO:0007669"/>
    <property type="project" value="TreeGrafter"/>
</dbReference>
<evidence type="ECO:0000256" key="5">
    <source>
        <dbReference type="ARBA" id="ARBA00022525"/>
    </source>
</evidence>
<comment type="similarity">
    <text evidence="3">Belongs to the EPO/TPO family.</text>
</comment>
<dbReference type="Proteomes" id="UP000018467">
    <property type="component" value="Unassembled WGS sequence"/>
</dbReference>
<reference evidence="12" key="4">
    <citation type="submission" date="2025-09" db="UniProtKB">
        <authorList>
            <consortium name="Ensembl"/>
        </authorList>
    </citation>
    <scope>IDENTIFICATION</scope>
</reference>
<keyword evidence="5" id="KW-0964">Secreted</keyword>
<dbReference type="SUPFAM" id="SSF47266">
    <property type="entry name" value="4-helical cytokines"/>
    <property type="match status" value="1"/>
</dbReference>
<dbReference type="InterPro" id="IPR019767">
    <property type="entry name" value="EPO/TPO_CS"/>
</dbReference>
<evidence type="ECO:0000256" key="10">
    <source>
        <dbReference type="ARBA" id="ARBA00023180"/>
    </source>
</evidence>
<dbReference type="PRINTS" id="PR00272">
    <property type="entry name" value="ERYTHROPTN"/>
</dbReference>
<sequence>MPSVSGLVNVVLMVLMWMGGCQASPLRAVCDPRVLERFIREARDTEAAMRSCGGSCAVTSVYTVPLTNVDFTDWEQKDIEGQVAEVQVGLSLLVQALVAVRKTVSVSPISSLLDSNIINIQSLIHIIHSLSSQAQPLTYLEQSAQTHTHSPSELLHAQTNFLRGKVKLLLSAACRTLGS</sequence>
<dbReference type="InterPro" id="IPR003013">
    <property type="entry name" value="Erythroptn"/>
</dbReference>
<keyword evidence="8" id="KW-0265">Erythrocyte maturation</keyword>
<reference evidence="13" key="1">
    <citation type="submission" date="2013-03" db="EMBL/GenBank/DDBJ databases">
        <authorList>
            <person name="Jeffery W."/>
            <person name="Warren W."/>
            <person name="Wilson R.K."/>
        </authorList>
    </citation>
    <scope>NUCLEOTIDE SEQUENCE</scope>
    <source>
        <strain evidence="13">female</strain>
    </source>
</reference>
<comment type="function">
    <text evidence="1">Hormone involved in the regulation of erythrocyte proliferation and differentiation and the maintenance of a physiological level of circulating erythrocyte mass. Binds to EPOR leading to EPOR dimerization and JAK2 activation thereby activating specific downstream effectors, including STAT1 and STAT3.</text>
</comment>
<dbReference type="PANTHER" id="PTHR10370:SF0">
    <property type="entry name" value="ERYTHROPOIETIN"/>
    <property type="match status" value="1"/>
</dbReference>
<proteinExistence type="inferred from homology"/>
<evidence type="ECO:0000256" key="2">
    <source>
        <dbReference type="ARBA" id="ARBA00004613"/>
    </source>
</evidence>
<protein>
    <recommendedName>
        <fullName evidence="4">Erythropoietin</fullName>
    </recommendedName>
</protein>
<evidence type="ECO:0000256" key="8">
    <source>
        <dbReference type="ARBA" id="ARBA00023057"/>
    </source>
</evidence>
<dbReference type="GO" id="GO:0005128">
    <property type="term" value="F:erythropoietin receptor binding"/>
    <property type="evidence" value="ECO:0007669"/>
    <property type="project" value="InterPro"/>
</dbReference>
<evidence type="ECO:0000256" key="11">
    <source>
        <dbReference type="SAM" id="SignalP"/>
    </source>
</evidence>
<dbReference type="Ensembl" id="ENSAMXT00000041090.1">
    <property type="protein sequence ID" value="ENSAMXP00000054739.1"/>
    <property type="gene ID" value="ENSAMXG00000029594.1"/>
</dbReference>
<dbReference type="Pfam" id="PF00758">
    <property type="entry name" value="EPO_TPO"/>
    <property type="match status" value="1"/>
</dbReference>
<dbReference type="STRING" id="7994.ENSAMXP00000054739"/>
<keyword evidence="6" id="KW-0372">Hormone</keyword>
<accession>A0A3B1KLH7</accession>
<comment type="subcellular location">
    <subcellularLocation>
        <location evidence="2">Secreted</location>
    </subcellularLocation>
</comment>
<dbReference type="AlphaFoldDB" id="A0A3B1KLH7"/>
<keyword evidence="10" id="KW-0325">Glycoprotein</keyword>
<keyword evidence="7 11" id="KW-0732">Signal</keyword>
<dbReference type="Bgee" id="ENSAMXG00000029594">
    <property type="expression patterns" value="Expressed in muscle tissue and 2 other cell types or tissues"/>
</dbReference>